<gene>
    <name evidence="1" type="ORF">LCGC14_2444590</name>
</gene>
<dbReference type="AlphaFoldDB" id="A0A0F9BI30"/>
<dbReference type="GO" id="GO:0045881">
    <property type="term" value="P:positive regulation of sporulation resulting in formation of a cellular spore"/>
    <property type="evidence" value="ECO:0007669"/>
    <property type="project" value="TreeGrafter"/>
</dbReference>
<reference evidence="1" key="1">
    <citation type="journal article" date="2015" name="Nature">
        <title>Complex archaea that bridge the gap between prokaryotes and eukaryotes.</title>
        <authorList>
            <person name="Spang A."/>
            <person name="Saw J.H."/>
            <person name="Jorgensen S.L."/>
            <person name="Zaremba-Niedzwiedzka K."/>
            <person name="Martijn J."/>
            <person name="Lind A.E."/>
            <person name="van Eijk R."/>
            <person name="Schleper C."/>
            <person name="Guy L."/>
            <person name="Ettema T.J."/>
        </authorList>
    </citation>
    <scope>NUCLEOTIDE SEQUENCE</scope>
</reference>
<proteinExistence type="predicted"/>
<dbReference type="InterPro" id="IPR050336">
    <property type="entry name" value="Chromosome_partition/occlusion"/>
</dbReference>
<protein>
    <submittedName>
        <fullName evidence="1">Uncharacterized protein</fullName>
    </submittedName>
</protein>
<sequence length="276" mass="30698">MRLKTIAVDEITIGKRHRKDMGDLLALADSIDTEGLLQPIGITKDSELVFGQRRLLAIRDILGWDRLQAVTIDVTSIAAGEYAENEIRKDFTLSERDAIRRTLEAEIGNRQGQRTDKELVGNSPQVEPGQKTREITAKQAGFRSTDEARAVRTVTDKGAPELVKAMDEGLAPSVAAKATELPKADQKRIAKADNPSAKARELLADEKTPHQQAAEDPERRWHASLHKIYVLMTSTRDLGGIKKLAGAWSVLGKKEWIAELNRIVGELQKWIQILEK</sequence>
<evidence type="ECO:0000313" key="1">
    <source>
        <dbReference type="EMBL" id="KKL21524.1"/>
    </source>
</evidence>
<dbReference type="GO" id="GO:0007059">
    <property type="term" value="P:chromosome segregation"/>
    <property type="evidence" value="ECO:0007669"/>
    <property type="project" value="TreeGrafter"/>
</dbReference>
<dbReference type="InterPro" id="IPR036086">
    <property type="entry name" value="ParB/Sulfiredoxin_sf"/>
</dbReference>
<organism evidence="1">
    <name type="scientific">marine sediment metagenome</name>
    <dbReference type="NCBI Taxonomy" id="412755"/>
    <lineage>
        <taxon>unclassified sequences</taxon>
        <taxon>metagenomes</taxon>
        <taxon>ecological metagenomes</taxon>
    </lineage>
</organism>
<dbReference type="SUPFAM" id="SSF110849">
    <property type="entry name" value="ParB/Sulfiredoxin"/>
    <property type="match status" value="1"/>
</dbReference>
<accession>A0A0F9BI30</accession>
<dbReference type="PANTHER" id="PTHR33375">
    <property type="entry name" value="CHROMOSOME-PARTITIONING PROTEIN PARB-RELATED"/>
    <property type="match status" value="1"/>
</dbReference>
<dbReference type="GO" id="GO:0005694">
    <property type="term" value="C:chromosome"/>
    <property type="evidence" value="ECO:0007669"/>
    <property type="project" value="TreeGrafter"/>
</dbReference>
<dbReference type="Gene3D" id="3.90.1530.30">
    <property type="match status" value="1"/>
</dbReference>
<name>A0A0F9BI30_9ZZZZ</name>
<comment type="caution">
    <text evidence="1">The sequence shown here is derived from an EMBL/GenBank/DDBJ whole genome shotgun (WGS) entry which is preliminary data.</text>
</comment>
<dbReference type="PANTHER" id="PTHR33375:SF1">
    <property type="entry name" value="CHROMOSOME-PARTITIONING PROTEIN PARB-RELATED"/>
    <property type="match status" value="1"/>
</dbReference>
<dbReference type="EMBL" id="LAZR01037699">
    <property type="protein sequence ID" value="KKL21524.1"/>
    <property type="molecule type" value="Genomic_DNA"/>
</dbReference>